<dbReference type="GO" id="GO:0003677">
    <property type="term" value="F:DNA binding"/>
    <property type="evidence" value="ECO:0007669"/>
    <property type="project" value="InterPro"/>
</dbReference>
<name>F5XEJ9_MICPN</name>
<organism evidence="2 3">
    <name type="scientific">Microlunatus phosphovorus (strain ATCC 700054 / DSM 10555 / JCM 9379 / NBRC 101784 / NCIMB 13414 / VKM Ac-1990 / NM-1)</name>
    <dbReference type="NCBI Taxonomy" id="1032480"/>
    <lineage>
        <taxon>Bacteria</taxon>
        <taxon>Bacillati</taxon>
        <taxon>Actinomycetota</taxon>
        <taxon>Actinomycetes</taxon>
        <taxon>Propionibacteriales</taxon>
        <taxon>Propionibacteriaceae</taxon>
        <taxon>Microlunatus</taxon>
    </lineage>
</organism>
<accession>F5XEJ9</accession>
<dbReference type="Pfam" id="PF01418">
    <property type="entry name" value="HTH_6"/>
    <property type="match status" value="1"/>
</dbReference>
<evidence type="ECO:0000313" key="2">
    <source>
        <dbReference type="EMBL" id="BAK35215.1"/>
    </source>
</evidence>
<dbReference type="Gene3D" id="1.10.10.10">
    <property type="entry name" value="Winged helix-like DNA-binding domain superfamily/Winged helix DNA-binding domain"/>
    <property type="match status" value="1"/>
</dbReference>
<dbReference type="eggNOG" id="COG1737">
    <property type="taxonomic scope" value="Bacteria"/>
</dbReference>
<dbReference type="PROSITE" id="PS51071">
    <property type="entry name" value="HTH_RPIR"/>
    <property type="match status" value="1"/>
</dbReference>
<dbReference type="RefSeq" id="WP_013863087.1">
    <property type="nucleotide sequence ID" value="NC_015635.1"/>
</dbReference>
<feature type="domain" description="HTH rpiR-type" evidence="1">
    <location>
        <begin position="2"/>
        <end position="78"/>
    </location>
</feature>
<dbReference type="STRING" id="1032480.MLP_22010"/>
<keyword evidence="3" id="KW-1185">Reference proteome</keyword>
<evidence type="ECO:0000313" key="3">
    <source>
        <dbReference type="Proteomes" id="UP000007947"/>
    </source>
</evidence>
<dbReference type="InterPro" id="IPR000281">
    <property type="entry name" value="HTH_RpiR"/>
</dbReference>
<dbReference type="KEGG" id="mph:MLP_22010"/>
<dbReference type="InterPro" id="IPR047640">
    <property type="entry name" value="RpiR-like"/>
</dbReference>
<reference evidence="2 3" key="1">
    <citation type="submission" date="2011-05" db="EMBL/GenBank/DDBJ databases">
        <title>Whole genome sequence of Microlunatus phosphovorus NM-1.</title>
        <authorList>
            <person name="Hosoyama A."/>
            <person name="Sasaki K."/>
            <person name="Harada T."/>
            <person name="Igarashi R."/>
            <person name="Kawakoshi A."/>
            <person name="Sasagawa M."/>
            <person name="Fukada J."/>
            <person name="Nakamura S."/>
            <person name="Katano Y."/>
            <person name="Hanada S."/>
            <person name="Kamagata Y."/>
            <person name="Nakamura N."/>
            <person name="Yamazaki S."/>
            <person name="Fujita N."/>
        </authorList>
    </citation>
    <scope>NUCLEOTIDE SEQUENCE [LARGE SCALE GENOMIC DNA]</scope>
    <source>
        <strain evidence="3">ATCC 700054 / DSM 10555 / JCM 9379 / NBRC 101784 / NCIMB 13414 / VKM Ac-1990 / NM-1</strain>
    </source>
</reference>
<dbReference type="PANTHER" id="PTHR30514">
    <property type="entry name" value="GLUCOKINASE"/>
    <property type="match status" value="1"/>
</dbReference>
<sequence>MSDLQTRIDQAVDRLSPAERVVAEHLRQRPDDVVLFSSTELARRTGVSKATVSRLLRSLGWNGAQHARTEVLAERARGVPVGYPAPLAAPDNLRAAADALTEVGQARIVAAIVAARRIVVVGFRNSFPVALHLRQQLAQARPGVALAPLPGQTLAEELVDLEATDLVIAIGFRRRPAFFGTLMDQLRAAPVKVLAIVDPSGAEHLVGHAFGLSCPIAGTGAFDSYEGAMALVAQVASAVQDALGERGRARAVAIAELYRELGEVEDG</sequence>
<dbReference type="AlphaFoldDB" id="F5XEJ9"/>
<dbReference type="PANTHER" id="PTHR30514:SF18">
    <property type="entry name" value="RPIR-FAMILY TRANSCRIPTIONAL REGULATOR"/>
    <property type="match status" value="1"/>
</dbReference>
<dbReference type="InterPro" id="IPR009057">
    <property type="entry name" value="Homeodomain-like_sf"/>
</dbReference>
<dbReference type="EMBL" id="AP012204">
    <property type="protein sequence ID" value="BAK35215.1"/>
    <property type="molecule type" value="Genomic_DNA"/>
</dbReference>
<dbReference type="InterPro" id="IPR046348">
    <property type="entry name" value="SIS_dom_sf"/>
</dbReference>
<dbReference type="InterPro" id="IPR036388">
    <property type="entry name" value="WH-like_DNA-bd_sf"/>
</dbReference>
<dbReference type="GO" id="GO:0003700">
    <property type="term" value="F:DNA-binding transcription factor activity"/>
    <property type="evidence" value="ECO:0007669"/>
    <property type="project" value="InterPro"/>
</dbReference>
<dbReference type="HOGENOM" id="CLU_055769_1_2_11"/>
<gene>
    <name evidence="2" type="ordered locus">MLP_22010</name>
</gene>
<dbReference type="GO" id="GO:1901135">
    <property type="term" value="P:carbohydrate derivative metabolic process"/>
    <property type="evidence" value="ECO:0007669"/>
    <property type="project" value="InterPro"/>
</dbReference>
<dbReference type="InterPro" id="IPR001347">
    <property type="entry name" value="SIS_dom"/>
</dbReference>
<dbReference type="Pfam" id="PF01380">
    <property type="entry name" value="SIS"/>
    <property type="match status" value="1"/>
</dbReference>
<protein>
    <submittedName>
        <fullName evidence="2">Putative RpiR family transcriptional regulator</fullName>
    </submittedName>
</protein>
<dbReference type="SUPFAM" id="SSF46689">
    <property type="entry name" value="Homeodomain-like"/>
    <property type="match status" value="1"/>
</dbReference>
<dbReference type="OrthoDB" id="3237351at2"/>
<proteinExistence type="predicted"/>
<dbReference type="Proteomes" id="UP000007947">
    <property type="component" value="Chromosome"/>
</dbReference>
<dbReference type="Gene3D" id="3.40.50.10490">
    <property type="entry name" value="Glucose-6-phosphate isomerase like protein, domain 1"/>
    <property type="match status" value="1"/>
</dbReference>
<dbReference type="SUPFAM" id="SSF53697">
    <property type="entry name" value="SIS domain"/>
    <property type="match status" value="1"/>
</dbReference>
<evidence type="ECO:0000259" key="1">
    <source>
        <dbReference type="PROSITE" id="PS51071"/>
    </source>
</evidence>
<dbReference type="GO" id="GO:0097367">
    <property type="term" value="F:carbohydrate derivative binding"/>
    <property type="evidence" value="ECO:0007669"/>
    <property type="project" value="InterPro"/>
</dbReference>